<organism evidence="8 9">
    <name type="scientific">Luteibacter anthropi</name>
    <dbReference type="NCBI Taxonomy" id="564369"/>
    <lineage>
        <taxon>Bacteria</taxon>
        <taxon>Pseudomonadati</taxon>
        <taxon>Pseudomonadota</taxon>
        <taxon>Gammaproteobacteria</taxon>
        <taxon>Lysobacterales</taxon>
        <taxon>Rhodanobacteraceae</taxon>
        <taxon>Luteibacter</taxon>
    </lineage>
</organism>
<evidence type="ECO:0000256" key="5">
    <source>
        <dbReference type="ARBA" id="ARBA00023136"/>
    </source>
</evidence>
<evidence type="ECO:0000259" key="7">
    <source>
        <dbReference type="Pfam" id="PF00892"/>
    </source>
</evidence>
<dbReference type="PANTHER" id="PTHR32322:SF18">
    <property type="entry name" value="S-ADENOSYLMETHIONINE_S-ADENOSYLHOMOCYSTEINE TRANSPORTER"/>
    <property type="match status" value="1"/>
</dbReference>
<evidence type="ECO:0000256" key="1">
    <source>
        <dbReference type="ARBA" id="ARBA00004651"/>
    </source>
</evidence>
<dbReference type="InterPro" id="IPR037185">
    <property type="entry name" value="EmrE-like"/>
</dbReference>
<dbReference type="InterPro" id="IPR050638">
    <property type="entry name" value="AA-Vitamin_Transporters"/>
</dbReference>
<keyword evidence="5 6" id="KW-0472">Membrane</keyword>
<dbReference type="SUPFAM" id="SSF103481">
    <property type="entry name" value="Multidrug resistance efflux transporter EmrE"/>
    <property type="match status" value="2"/>
</dbReference>
<dbReference type="GO" id="GO:0005886">
    <property type="term" value="C:plasma membrane"/>
    <property type="evidence" value="ECO:0007669"/>
    <property type="project" value="UniProtKB-SubCell"/>
</dbReference>
<dbReference type="EMBL" id="JAARLZ010000001">
    <property type="protein sequence ID" value="NII04798.1"/>
    <property type="molecule type" value="Genomic_DNA"/>
</dbReference>
<evidence type="ECO:0000256" key="6">
    <source>
        <dbReference type="SAM" id="Phobius"/>
    </source>
</evidence>
<feature type="transmembrane region" description="Helical" evidence="6">
    <location>
        <begin position="240"/>
        <end position="259"/>
    </location>
</feature>
<keyword evidence="4 6" id="KW-1133">Transmembrane helix</keyword>
<accession>A0A7X5U6I4</accession>
<dbReference type="Pfam" id="PF00892">
    <property type="entry name" value="EamA"/>
    <property type="match status" value="2"/>
</dbReference>
<comment type="caution">
    <text evidence="8">The sequence shown here is derived from an EMBL/GenBank/DDBJ whole genome shotgun (WGS) entry which is preliminary data.</text>
</comment>
<evidence type="ECO:0000256" key="3">
    <source>
        <dbReference type="ARBA" id="ARBA00022692"/>
    </source>
</evidence>
<dbReference type="AlphaFoldDB" id="A0A7X5U6I4"/>
<feature type="transmembrane region" description="Helical" evidence="6">
    <location>
        <begin position="265"/>
        <end position="284"/>
    </location>
</feature>
<dbReference type="Proteomes" id="UP000490980">
    <property type="component" value="Unassembled WGS sequence"/>
</dbReference>
<comment type="subcellular location">
    <subcellularLocation>
        <location evidence="1">Cell membrane</location>
        <topology evidence="1">Multi-pass membrane protein</topology>
    </subcellularLocation>
</comment>
<feature type="transmembrane region" description="Helical" evidence="6">
    <location>
        <begin position="62"/>
        <end position="83"/>
    </location>
</feature>
<evidence type="ECO:0000256" key="2">
    <source>
        <dbReference type="ARBA" id="ARBA00022475"/>
    </source>
</evidence>
<feature type="transmembrane region" description="Helical" evidence="6">
    <location>
        <begin position="33"/>
        <end position="50"/>
    </location>
</feature>
<proteinExistence type="predicted"/>
<feature type="transmembrane region" description="Helical" evidence="6">
    <location>
        <begin position="207"/>
        <end position="228"/>
    </location>
</feature>
<feature type="transmembrane region" description="Helical" evidence="6">
    <location>
        <begin position="119"/>
        <end position="138"/>
    </location>
</feature>
<dbReference type="InterPro" id="IPR000620">
    <property type="entry name" value="EamA_dom"/>
</dbReference>
<gene>
    <name evidence="8" type="ORF">HBF25_00200</name>
</gene>
<feature type="domain" description="EamA" evidence="7">
    <location>
        <begin position="4"/>
        <end position="135"/>
    </location>
</feature>
<keyword evidence="2" id="KW-1003">Cell membrane</keyword>
<reference evidence="8 9" key="1">
    <citation type="submission" date="2020-03" db="EMBL/GenBank/DDBJ databases">
        <authorList>
            <person name="Lai Q."/>
        </authorList>
    </citation>
    <scope>NUCLEOTIDE SEQUENCE [LARGE SCALE GENOMIC DNA]</scope>
    <source>
        <strain evidence="8 9">CCUG 25036</strain>
    </source>
</reference>
<sequence length="297" mass="31458">MNYLFPVIAALLWGVNTLVTKLASGTVGAVDISLLRWFFAAVVVSPWAIPRLRRNMAVIRPNLGRFFLLGLLGSVVYQCAAYYAAHFTSATNMGVIQSLIPLITLMLSAIFLRHRVTALVVAGALVSAFGVVMVISHGDPRQLTVQGLNRGDGLIVLGATAFALYNLLMHKWKLKVSLVESLFMQASTATIMLVPLWLAFGEGVHGAAAWGCIAFAGIGASVMAPLCWMAGISRLGAARVTGFFNLVPIVTAVLAVFALGEKLTVTTACGGLLTILGVIVAEYAGRRTSQPAKEALA</sequence>
<feature type="domain" description="EamA" evidence="7">
    <location>
        <begin position="150"/>
        <end position="280"/>
    </location>
</feature>
<name>A0A7X5U6I4_9GAMM</name>
<feature type="transmembrane region" description="Helical" evidence="6">
    <location>
        <begin position="153"/>
        <end position="170"/>
    </location>
</feature>
<evidence type="ECO:0000256" key="4">
    <source>
        <dbReference type="ARBA" id="ARBA00022989"/>
    </source>
</evidence>
<feature type="transmembrane region" description="Helical" evidence="6">
    <location>
        <begin position="95"/>
        <end position="112"/>
    </location>
</feature>
<dbReference type="PANTHER" id="PTHR32322">
    <property type="entry name" value="INNER MEMBRANE TRANSPORTER"/>
    <property type="match status" value="1"/>
</dbReference>
<keyword evidence="3 6" id="KW-0812">Transmembrane</keyword>
<evidence type="ECO:0000313" key="9">
    <source>
        <dbReference type="Proteomes" id="UP000490980"/>
    </source>
</evidence>
<keyword evidence="9" id="KW-1185">Reference proteome</keyword>
<evidence type="ECO:0000313" key="8">
    <source>
        <dbReference type="EMBL" id="NII04798.1"/>
    </source>
</evidence>
<feature type="transmembrane region" description="Helical" evidence="6">
    <location>
        <begin position="182"/>
        <end position="201"/>
    </location>
</feature>
<dbReference type="RefSeq" id="WP_166945426.1">
    <property type="nucleotide sequence ID" value="NZ_CP077072.1"/>
</dbReference>
<protein>
    <submittedName>
        <fullName evidence="8">DMT family transporter</fullName>
    </submittedName>
</protein>